<dbReference type="RefSeq" id="XP_022933508.1">
    <property type="nucleotide sequence ID" value="XM_023077740.1"/>
</dbReference>
<dbReference type="Proteomes" id="UP000504609">
    <property type="component" value="Unplaced"/>
</dbReference>
<feature type="compositionally biased region" description="Basic and acidic residues" evidence="1">
    <location>
        <begin position="95"/>
        <end position="107"/>
    </location>
</feature>
<evidence type="ECO:0000313" key="3">
    <source>
        <dbReference type="RefSeq" id="XP_022933508.1"/>
    </source>
</evidence>
<accession>A0A6J1F4Y2</accession>
<name>A0A6J1F4Y2_CUCMO</name>
<evidence type="ECO:0000313" key="2">
    <source>
        <dbReference type="Proteomes" id="UP000504609"/>
    </source>
</evidence>
<organism evidence="2 3">
    <name type="scientific">Cucurbita moschata</name>
    <name type="common">Winter crookneck squash</name>
    <name type="synonym">Cucurbita pepo var. moschata</name>
    <dbReference type="NCBI Taxonomy" id="3662"/>
    <lineage>
        <taxon>Eukaryota</taxon>
        <taxon>Viridiplantae</taxon>
        <taxon>Streptophyta</taxon>
        <taxon>Embryophyta</taxon>
        <taxon>Tracheophyta</taxon>
        <taxon>Spermatophyta</taxon>
        <taxon>Magnoliopsida</taxon>
        <taxon>eudicotyledons</taxon>
        <taxon>Gunneridae</taxon>
        <taxon>Pentapetalae</taxon>
        <taxon>rosids</taxon>
        <taxon>fabids</taxon>
        <taxon>Cucurbitales</taxon>
        <taxon>Cucurbitaceae</taxon>
        <taxon>Cucurbiteae</taxon>
        <taxon>Cucurbita</taxon>
    </lineage>
</organism>
<feature type="region of interest" description="Disordered" evidence="1">
    <location>
        <begin position="76"/>
        <end position="107"/>
    </location>
</feature>
<gene>
    <name evidence="3" type="primary">LOC111440909</name>
</gene>
<dbReference type="PANTHER" id="PTHR35461:SF3">
    <property type="entry name" value="OVATE DOMAIN-CONTAINING PROTEIN"/>
    <property type="match status" value="1"/>
</dbReference>
<dbReference type="PANTHER" id="PTHR35461">
    <property type="entry name" value="BNAANNG14610D PROTEIN"/>
    <property type="match status" value="1"/>
</dbReference>
<keyword evidence="2" id="KW-1185">Reference proteome</keyword>
<dbReference type="AlphaFoldDB" id="A0A6J1F4Y2"/>
<protein>
    <submittedName>
        <fullName evidence="3">Uncharacterized protein LOC111440909</fullName>
    </submittedName>
</protein>
<proteinExistence type="predicted"/>
<dbReference type="KEGG" id="cmos:111440909"/>
<dbReference type="GeneID" id="111440909"/>
<evidence type="ECO:0000256" key="1">
    <source>
        <dbReference type="SAM" id="MobiDB-lite"/>
    </source>
</evidence>
<reference evidence="3" key="1">
    <citation type="submission" date="2025-08" db="UniProtKB">
        <authorList>
            <consortium name="RefSeq"/>
        </authorList>
    </citation>
    <scope>IDENTIFICATION</scope>
    <source>
        <tissue evidence="3">Young leaves</tissue>
    </source>
</reference>
<sequence length="184" mass="21448">MFLLPSISTTKKFFQKTLCNFKSFFSNTYHRLPKAPPPPFTAGPEMAKDEVQNGSFTKSNGNNAVHFSKTIDKTQMDRVEKNEQSIKIGATHQRKTQENRESRSKRSSRLYEYDERRVCLVAKKIKELEKLDARNVHHSLDIEEILHYYSRLTCPTYLEIVDTFFMDMFAEFCSNSSSSQQNKI</sequence>